<gene>
    <name evidence="1" type="ORF">C7391_1551</name>
</gene>
<reference evidence="1 2" key="1">
    <citation type="submission" date="2019-03" db="EMBL/GenBank/DDBJ databases">
        <title>Genomic Encyclopedia of Type Strains, Phase IV (KMG-IV): sequencing the most valuable type-strain genomes for metagenomic binning, comparative biology and taxonomic classification.</title>
        <authorList>
            <person name="Goeker M."/>
        </authorList>
    </citation>
    <scope>NUCLEOTIDE SEQUENCE [LARGE SCALE GENOMIC DNA]</scope>
    <source>
        <strain evidence="1 2">DSM 13328</strain>
    </source>
</reference>
<evidence type="ECO:0000313" key="2">
    <source>
        <dbReference type="Proteomes" id="UP000294855"/>
    </source>
</evidence>
<organism evidence="1 2">
    <name type="scientific">Methanimicrococcus blatticola</name>
    <dbReference type="NCBI Taxonomy" id="91560"/>
    <lineage>
        <taxon>Archaea</taxon>
        <taxon>Methanobacteriati</taxon>
        <taxon>Methanobacteriota</taxon>
        <taxon>Stenosarchaea group</taxon>
        <taxon>Methanomicrobia</taxon>
        <taxon>Methanosarcinales</taxon>
        <taxon>Methanosarcinaceae</taxon>
        <taxon>Methanimicrococcus</taxon>
    </lineage>
</organism>
<protein>
    <submittedName>
        <fullName evidence="1">C_GCAxxG_C_C family probable redox protein</fullName>
    </submittedName>
</protein>
<dbReference type="InterPro" id="IPR010181">
    <property type="entry name" value="CGCAxxGCC_motif"/>
</dbReference>
<dbReference type="RefSeq" id="WP_133517990.1">
    <property type="nucleotide sequence ID" value="NZ_JAHDUW010000007.1"/>
</dbReference>
<sequence>MNKTDIGSNLFKTGFNCAQAVFSTFSADYGLDQNTALRIAGGLGSGVRTADVCGAVSGAVLVIGLRCGSDLDSDSSAKELCDKETEEFLRRFRETNGSVVCRELLGCNIFTQEGLSQATTENLFTVKCTGFVVSAITILEEMGY</sequence>
<dbReference type="EMBL" id="SNYS01000011">
    <property type="protein sequence ID" value="TDQ67580.1"/>
    <property type="molecule type" value="Genomic_DNA"/>
</dbReference>
<dbReference type="AlphaFoldDB" id="A0A484F578"/>
<dbReference type="Pfam" id="PF09719">
    <property type="entry name" value="C_GCAxxG_C_C"/>
    <property type="match status" value="1"/>
</dbReference>
<proteinExistence type="predicted"/>
<dbReference type="OrthoDB" id="76803at2157"/>
<comment type="caution">
    <text evidence="1">The sequence shown here is derived from an EMBL/GenBank/DDBJ whole genome shotgun (WGS) entry which is preliminary data.</text>
</comment>
<dbReference type="NCBIfam" id="TIGR01909">
    <property type="entry name" value="C_GCAxxG_C_C"/>
    <property type="match status" value="1"/>
</dbReference>
<accession>A0A484F578</accession>
<evidence type="ECO:0000313" key="1">
    <source>
        <dbReference type="EMBL" id="TDQ67580.1"/>
    </source>
</evidence>
<keyword evidence="2" id="KW-1185">Reference proteome</keyword>
<dbReference type="Proteomes" id="UP000294855">
    <property type="component" value="Unassembled WGS sequence"/>
</dbReference>
<name>A0A484F578_9EURY</name>